<dbReference type="InterPro" id="IPR039454">
    <property type="entry name" value="OM14"/>
</dbReference>
<gene>
    <name evidence="3" type="ORF">LTR97_004969</name>
</gene>
<evidence type="ECO:0000313" key="3">
    <source>
        <dbReference type="EMBL" id="KAK5700452.1"/>
    </source>
</evidence>
<dbReference type="AlphaFoldDB" id="A0AAN7WBH3"/>
<organism evidence="3 4">
    <name type="scientific">Elasticomyces elasticus</name>
    <dbReference type="NCBI Taxonomy" id="574655"/>
    <lineage>
        <taxon>Eukaryota</taxon>
        <taxon>Fungi</taxon>
        <taxon>Dikarya</taxon>
        <taxon>Ascomycota</taxon>
        <taxon>Pezizomycotina</taxon>
        <taxon>Dothideomycetes</taxon>
        <taxon>Dothideomycetidae</taxon>
        <taxon>Mycosphaerellales</taxon>
        <taxon>Teratosphaeriaceae</taxon>
        <taxon>Elasticomyces</taxon>
    </lineage>
</organism>
<evidence type="ECO:0000256" key="1">
    <source>
        <dbReference type="SAM" id="MobiDB-lite"/>
    </source>
</evidence>
<feature type="compositionally biased region" description="Basic and acidic residues" evidence="1">
    <location>
        <begin position="107"/>
        <end position="124"/>
    </location>
</feature>
<name>A0AAN7WBH3_9PEZI</name>
<feature type="compositionally biased region" description="Polar residues" evidence="1">
    <location>
        <begin position="137"/>
        <end position="147"/>
    </location>
</feature>
<dbReference type="EMBL" id="JAVRQU010000007">
    <property type="protein sequence ID" value="KAK5700452.1"/>
    <property type="molecule type" value="Genomic_DNA"/>
</dbReference>
<keyword evidence="2" id="KW-0472">Membrane</keyword>
<sequence>MSSYADIAAKGPEQAPEDYGNTIPKIFAHVLIDIAEIPDTLPEIAHDDSGVHTLGGPDMSSSSTSTGSHVSGYSSYADQQKDAEDRAREASQAGRGAAKDTVNQASKEAKDFTRAAESSAKELEQQGSQAADKGSKKAQQVADSASQEWEDVSSKAEKKTDQLASDAQDGIKKGEKKAKEVADDASKYWDDGSEKAKEKYNQLASQAQHGLEKAKIESKKSATQIKQEAREADEWAGKNKGNPVVIGNLVVVAALGGLLGTNAYRMHKAGTLTWNVIGAWTGAVGLFAVGDYFVSQWFFRNKYPTKK</sequence>
<dbReference type="Proteomes" id="UP001310594">
    <property type="component" value="Unassembled WGS sequence"/>
</dbReference>
<evidence type="ECO:0000256" key="2">
    <source>
        <dbReference type="SAM" id="Phobius"/>
    </source>
</evidence>
<dbReference type="PANTHER" id="PTHR38402:SF1">
    <property type="entry name" value="MITOCHONDRIAL OUTER MEMBRANE PROTEIN OM14"/>
    <property type="match status" value="1"/>
</dbReference>
<feature type="compositionally biased region" description="Basic and acidic residues" evidence="1">
    <location>
        <begin position="169"/>
        <end position="186"/>
    </location>
</feature>
<feature type="transmembrane region" description="Helical" evidence="2">
    <location>
        <begin position="244"/>
        <end position="264"/>
    </location>
</feature>
<feature type="compositionally biased region" description="Basic and acidic residues" evidence="1">
    <location>
        <begin position="152"/>
        <end position="161"/>
    </location>
</feature>
<accession>A0AAN7WBH3</accession>
<keyword evidence="2" id="KW-1133">Transmembrane helix</keyword>
<dbReference type="GO" id="GO:0005741">
    <property type="term" value="C:mitochondrial outer membrane"/>
    <property type="evidence" value="ECO:0007669"/>
    <property type="project" value="InterPro"/>
</dbReference>
<protein>
    <recommendedName>
        <fullName evidence="5">Mitochondrial outer membrane protein OM14 C-terminal domain-containing protein</fullName>
    </recommendedName>
</protein>
<feature type="region of interest" description="Disordered" evidence="1">
    <location>
        <begin position="1"/>
        <end position="20"/>
    </location>
</feature>
<feature type="compositionally biased region" description="Low complexity" evidence="1">
    <location>
        <begin position="60"/>
        <end position="76"/>
    </location>
</feature>
<feature type="compositionally biased region" description="Basic and acidic residues" evidence="1">
    <location>
        <begin position="79"/>
        <end position="89"/>
    </location>
</feature>
<dbReference type="GO" id="GO:1990593">
    <property type="term" value="F:nascent polypeptide-associated complex binding"/>
    <property type="evidence" value="ECO:0007669"/>
    <property type="project" value="InterPro"/>
</dbReference>
<comment type="caution">
    <text evidence="3">The sequence shown here is derived from an EMBL/GenBank/DDBJ whole genome shotgun (WGS) entry which is preliminary data.</text>
</comment>
<evidence type="ECO:0008006" key="5">
    <source>
        <dbReference type="Google" id="ProtNLM"/>
    </source>
</evidence>
<evidence type="ECO:0000313" key="4">
    <source>
        <dbReference type="Proteomes" id="UP001310594"/>
    </source>
</evidence>
<dbReference type="GO" id="GO:0006626">
    <property type="term" value="P:protein targeting to mitochondrion"/>
    <property type="evidence" value="ECO:0007669"/>
    <property type="project" value="TreeGrafter"/>
</dbReference>
<reference evidence="3" key="1">
    <citation type="submission" date="2023-08" db="EMBL/GenBank/DDBJ databases">
        <title>Black Yeasts Isolated from many extreme environments.</title>
        <authorList>
            <person name="Coleine C."/>
            <person name="Stajich J.E."/>
            <person name="Selbmann L."/>
        </authorList>
    </citation>
    <scope>NUCLEOTIDE SEQUENCE</scope>
    <source>
        <strain evidence="3">CCFEE 5810</strain>
    </source>
</reference>
<proteinExistence type="predicted"/>
<feature type="region of interest" description="Disordered" evidence="1">
    <location>
        <begin position="44"/>
        <end position="186"/>
    </location>
</feature>
<feature type="transmembrane region" description="Helical" evidence="2">
    <location>
        <begin position="276"/>
        <end position="299"/>
    </location>
</feature>
<keyword evidence="2" id="KW-0812">Transmembrane</keyword>
<dbReference type="PANTHER" id="PTHR38402">
    <property type="entry name" value="MITOCHONDRIAL OUTER MEMBRANE PROTEIN OM14"/>
    <property type="match status" value="1"/>
</dbReference>